<proteinExistence type="predicted"/>
<name>A0A7Y0L525_9FIRM</name>
<reference evidence="2 3" key="1">
    <citation type="submission" date="2020-04" db="EMBL/GenBank/DDBJ databases">
        <authorList>
            <person name="Zhang R."/>
            <person name="Schippers A."/>
        </authorList>
    </citation>
    <scope>NUCLEOTIDE SEQUENCE [LARGE SCALE GENOMIC DNA]</scope>
    <source>
        <strain evidence="2 3">DSM 109850</strain>
    </source>
</reference>
<feature type="compositionally biased region" description="Polar residues" evidence="1">
    <location>
        <begin position="77"/>
        <end position="91"/>
    </location>
</feature>
<comment type="caution">
    <text evidence="2">The sequence shown here is derived from an EMBL/GenBank/DDBJ whole genome shotgun (WGS) entry which is preliminary data.</text>
</comment>
<dbReference type="RefSeq" id="WP_169100073.1">
    <property type="nucleotide sequence ID" value="NZ_JABBVZ010000040.1"/>
</dbReference>
<keyword evidence="3" id="KW-1185">Reference proteome</keyword>
<protein>
    <submittedName>
        <fullName evidence="2">Uncharacterized protein</fullName>
    </submittedName>
</protein>
<evidence type="ECO:0000313" key="2">
    <source>
        <dbReference type="EMBL" id="NMP23107.1"/>
    </source>
</evidence>
<evidence type="ECO:0000313" key="3">
    <source>
        <dbReference type="Proteomes" id="UP000533476"/>
    </source>
</evidence>
<feature type="region of interest" description="Disordered" evidence="1">
    <location>
        <begin position="77"/>
        <end position="135"/>
    </location>
</feature>
<dbReference type="AlphaFoldDB" id="A0A7Y0L525"/>
<evidence type="ECO:0000256" key="1">
    <source>
        <dbReference type="SAM" id="MobiDB-lite"/>
    </source>
</evidence>
<feature type="compositionally biased region" description="Basic and acidic residues" evidence="1">
    <location>
        <begin position="106"/>
        <end position="116"/>
    </location>
</feature>
<sequence length="135" mass="14659">MEFNTRTTALSQICLCGQKHKKRLSDRIHACGCGVTMQRDLFSDYLARFVDDDALQVAKAAEPWPGAEPLLRTAWQQAIQNQPASGRQPPSSFGRYPSDPSQSGSSEKENLPEPKAADAVTSAQAGVRVAESVKV</sequence>
<organism evidence="2 3">
    <name type="scientific">Sulfobacillus harzensis</name>
    <dbReference type="NCBI Taxonomy" id="2729629"/>
    <lineage>
        <taxon>Bacteria</taxon>
        <taxon>Bacillati</taxon>
        <taxon>Bacillota</taxon>
        <taxon>Clostridia</taxon>
        <taxon>Eubacteriales</taxon>
        <taxon>Clostridiales Family XVII. Incertae Sedis</taxon>
        <taxon>Sulfobacillus</taxon>
    </lineage>
</organism>
<accession>A0A7Y0L525</accession>
<gene>
    <name evidence="2" type="ORF">HIJ39_12225</name>
</gene>
<dbReference type="EMBL" id="JABBVZ010000040">
    <property type="protein sequence ID" value="NMP23107.1"/>
    <property type="molecule type" value="Genomic_DNA"/>
</dbReference>
<dbReference type="Proteomes" id="UP000533476">
    <property type="component" value="Unassembled WGS sequence"/>
</dbReference>